<feature type="compositionally biased region" description="Low complexity" evidence="1">
    <location>
        <begin position="299"/>
        <end position="335"/>
    </location>
</feature>
<feature type="compositionally biased region" description="Gly residues" evidence="1">
    <location>
        <begin position="336"/>
        <end position="348"/>
    </location>
</feature>
<accession>A0ABZ1YJ23</accession>
<feature type="compositionally biased region" description="Low complexity" evidence="1">
    <location>
        <begin position="275"/>
        <end position="285"/>
    </location>
</feature>
<sequence>MTGLDINDVPSALGAFDSSRKPDTTQPSALARGQQQGAEQYETKLAADGQDPAYITRMEQFEGHTHEEIYTNAQQMSPGIMHHQADTWISIATALSGGLFGANIAIQKALASGIEGAMADAALAAAQTFYRQASDVEQVINACGHRIKGVASAAEVVKMTVPPPSAAQGSRGSATSLDPAQVIISAVGAGLVGDGDSQEVAYQRGIEALHRTAIDTMNNNYKPSYGPAGSGVPTFVPVTSPGGGNEGGTGPGGGNGGGNGGTTGSGTGNTGGSNGESNGSGTSGSDQGTVNPTGLDSNSTTGQQTQSPTTAASTTATSPAATTTAPTTSGQPGSLGSSGSGGTSGLGGSTTSSPGRSVTGVPTVGNSSAATVSTAATSAASAGRNGMSGMGSPGAGRKSGEDESNRKVPDYLIGQYEELLGPDDPAVPSLIGADAPSAQPSGERG</sequence>
<evidence type="ECO:0000256" key="1">
    <source>
        <dbReference type="SAM" id="MobiDB-lite"/>
    </source>
</evidence>
<proteinExistence type="predicted"/>
<keyword evidence="3" id="KW-1185">Reference proteome</keyword>
<evidence type="ECO:0000313" key="2">
    <source>
        <dbReference type="EMBL" id="WUV42310.1"/>
    </source>
</evidence>
<feature type="compositionally biased region" description="Basic and acidic residues" evidence="1">
    <location>
        <begin position="398"/>
        <end position="409"/>
    </location>
</feature>
<gene>
    <name evidence="2" type="ORF">OG563_23855</name>
</gene>
<feature type="compositionally biased region" description="Polar residues" evidence="1">
    <location>
        <begin position="286"/>
        <end position="298"/>
    </location>
</feature>
<evidence type="ECO:0008006" key="4">
    <source>
        <dbReference type="Google" id="ProtNLM"/>
    </source>
</evidence>
<evidence type="ECO:0000313" key="3">
    <source>
        <dbReference type="Proteomes" id="UP001432062"/>
    </source>
</evidence>
<feature type="compositionally biased region" description="Low complexity" evidence="1">
    <location>
        <begin position="349"/>
        <end position="382"/>
    </location>
</feature>
<organism evidence="2 3">
    <name type="scientific">Nocardia vinacea</name>
    <dbReference type="NCBI Taxonomy" id="96468"/>
    <lineage>
        <taxon>Bacteria</taxon>
        <taxon>Bacillati</taxon>
        <taxon>Actinomycetota</taxon>
        <taxon>Actinomycetes</taxon>
        <taxon>Mycobacteriales</taxon>
        <taxon>Nocardiaceae</taxon>
        <taxon>Nocardia</taxon>
    </lineage>
</organism>
<feature type="region of interest" description="Disordered" evidence="1">
    <location>
        <begin position="1"/>
        <end position="28"/>
    </location>
</feature>
<reference evidence="2" key="1">
    <citation type="submission" date="2022-10" db="EMBL/GenBank/DDBJ databases">
        <title>The complete genomes of actinobacterial strains from the NBC collection.</title>
        <authorList>
            <person name="Joergensen T.S."/>
            <person name="Alvarez Arevalo M."/>
            <person name="Sterndorff E.B."/>
            <person name="Faurdal D."/>
            <person name="Vuksanovic O."/>
            <person name="Mourched A.-S."/>
            <person name="Charusanti P."/>
            <person name="Shaw S."/>
            <person name="Blin K."/>
            <person name="Weber T."/>
        </authorList>
    </citation>
    <scope>NUCLEOTIDE SEQUENCE</scope>
    <source>
        <strain evidence="2">NBC_01482</strain>
    </source>
</reference>
<dbReference type="Proteomes" id="UP001432062">
    <property type="component" value="Chromosome"/>
</dbReference>
<dbReference type="InterPro" id="IPR038332">
    <property type="entry name" value="PPE_sf"/>
</dbReference>
<protein>
    <recommendedName>
        <fullName evidence="4">ESX-1 secretion-associated protein EspA/EspE-like domain-containing protein</fullName>
    </recommendedName>
</protein>
<feature type="compositionally biased region" description="Gly residues" evidence="1">
    <location>
        <begin position="241"/>
        <end position="274"/>
    </location>
</feature>
<dbReference type="RefSeq" id="WP_329405124.1">
    <property type="nucleotide sequence ID" value="NZ_CP109441.1"/>
</dbReference>
<name>A0ABZ1YJ23_9NOCA</name>
<dbReference type="EMBL" id="CP109441">
    <property type="protein sequence ID" value="WUV42310.1"/>
    <property type="molecule type" value="Genomic_DNA"/>
</dbReference>
<dbReference type="Gene3D" id="1.20.1260.20">
    <property type="entry name" value="PPE superfamily"/>
    <property type="match status" value="1"/>
</dbReference>
<feature type="region of interest" description="Disordered" evidence="1">
    <location>
        <begin position="228"/>
        <end position="445"/>
    </location>
</feature>